<comment type="caution">
    <text evidence="2">The sequence shown here is derived from an EMBL/GenBank/DDBJ whole genome shotgun (WGS) entry which is preliminary data.</text>
</comment>
<reference evidence="2" key="2">
    <citation type="submission" date="2020-11" db="EMBL/GenBank/DDBJ databases">
        <authorList>
            <consortium name="DOE Joint Genome Institute"/>
            <person name="Kuo A."/>
            <person name="Miyauchi S."/>
            <person name="Kiss E."/>
            <person name="Drula E."/>
            <person name="Kohler A."/>
            <person name="Sanchez-Garcia M."/>
            <person name="Andreopoulos B."/>
            <person name="Barry K.W."/>
            <person name="Bonito G."/>
            <person name="Buee M."/>
            <person name="Carver A."/>
            <person name="Chen C."/>
            <person name="Cichocki N."/>
            <person name="Clum A."/>
            <person name="Culley D."/>
            <person name="Crous P.W."/>
            <person name="Fauchery L."/>
            <person name="Girlanda M."/>
            <person name="Hayes R."/>
            <person name="Keri Z."/>
            <person name="Labutti K."/>
            <person name="Lipzen A."/>
            <person name="Lombard V."/>
            <person name="Magnuson J."/>
            <person name="Maillard F."/>
            <person name="Morin E."/>
            <person name="Murat C."/>
            <person name="Nolan M."/>
            <person name="Ohm R."/>
            <person name="Pangilinan J."/>
            <person name="Pereira M."/>
            <person name="Perotto S."/>
            <person name="Peter M."/>
            <person name="Riley R."/>
            <person name="Sitrit Y."/>
            <person name="Stielow B."/>
            <person name="Szollosi G."/>
            <person name="Zifcakova L."/>
            <person name="Stursova M."/>
            <person name="Spatafora J.W."/>
            <person name="Tedersoo L."/>
            <person name="Vaario L.-M."/>
            <person name="Yamada A."/>
            <person name="Yan M."/>
            <person name="Wang P."/>
            <person name="Xu J."/>
            <person name="Bruns T."/>
            <person name="Baldrian P."/>
            <person name="Vilgalys R."/>
            <person name="Henrissat B."/>
            <person name="Grigoriev I.V."/>
            <person name="Hibbett D."/>
            <person name="Nagy L.G."/>
            <person name="Martin F.M."/>
        </authorList>
    </citation>
    <scope>NUCLEOTIDE SEQUENCE</scope>
    <source>
        <strain evidence="2">UH-Tt-Lm1</strain>
    </source>
</reference>
<proteinExistence type="predicted"/>
<keyword evidence="1" id="KW-0472">Membrane</keyword>
<evidence type="ECO:0000256" key="1">
    <source>
        <dbReference type="SAM" id="Phobius"/>
    </source>
</evidence>
<dbReference type="EMBL" id="WIUZ02000008">
    <property type="protein sequence ID" value="KAF9784520.1"/>
    <property type="molecule type" value="Genomic_DNA"/>
</dbReference>
<name>A0A9P6HF07_9AGAM</name>
<evidence type="ECO:0000313" key="3">
    <source>
        <dbReference type="Proteomes" id="UP000736335"/>
    </source>
</evidence>
<keyword evidence="1" id="KW-1133">Transmembrane helix</keyword>
<protein>
    <submittedName>
        <fullName evidence="2">Uncharacterized protein</fullName>
    </submittedName>
</protein>
<gene>
    <name evidence="2" type="ORF">BJ322DRAFT_1064894</name>
</gene>
<keyword evidence="3" id="KW-1185">Reference proteome</keyword>
<dbReference type="Proteomes" id="UP000736335">
    <property type="component" value="Unassembled WGS sequence"/>
</dbReference>
<accession>A0A9P6HF07</accession>
<organism evidence="2 3">
    <name type="scientific">Thelephora terrestris</name>
    <dbReference type="NCBI Taxonomy" id="56493"/>
    <lineage>
        <taxon>Eukaryota</taxon>
        <taxon>Fungi</taxon>
        <taxon>Dikarya</taxon>
        <taxon>Basidiomycota</taxon>
        <taxon>Agaricomycotina</taxon>
        <taxon>Agaricomycetes</taxon>
        <taxon>Thelephorales</taxon>
        <taxon>Thelephoraceae</taxon>
        <taxon>Thelephora</taxon>
    </lineage>
</organism>
<evidence type="ECO:0000313" key="2">
    <source>
        <dbReference type="EMBL" id="KAF9784520.1"/>
    </source>
</evidence>
<sequence length="101" mass="11499">MSPFWVLYPPITYCVFCGLPTAFGGSITLRQIVEIKKVLTTKCPSERIPKTVARFGCLVRLEDIPSVCIVDETFRRIIDDITDHPNVAVNRELWAVFVMHC</sequence>
<feature type="transmembrane region" description="Helical" evidence="1">
    <location>
        <begin position="6"/>
        <end position="29"/>
    </location>
</feature>
<reference evidence="2" key="1">
    <citation type="journal article" date="2020" name="Nat. Commun.">
        <title>Large-scale genome sequencing of mycorrhizal fungi provides insights into the early evolution of symbiotic traits.</title>
        <authorList>
            <person name="Miyauchi S."/>
            <person name="Kiss E."/>
            <person name="Kuo A."/>
            <person name="Drula E."/>
            <person name="Kohler A."/>
            <person name="Sanchez-Garcia M."/>
            <person name="Morin E."/>
            <person name="Andreopoulos B."/>
            <person name="Barry K.W."/>
            <person name="Bonito G."/>
            <person name="Buee M."/>
            <person name="Carver A."/>
            <person name="Chen C."/>
            <person name="Cichocki N."/>
            <person name="Clum A."/>
            <person name="Culley D."/>
            <person name="Crous P.W."/>
            <person name="Fauchery L."/>
            <person name="Girlanda M."/>
            <person name="Hayes R.D."/>
            <person name="Keri Z."/>
            <person name="LaButti K."/>
            <person name="Lipzen A."/>
            <person name="Lombard V."/>
            <person name="Magnuson J."/>
            <person name="Maillard F."/>
            <person name="Murat C."/>
            <person name="Nolan M."/>
            <person name="Ohm R.A."/>
            <person name="Pangilinan J."/>
            <person name="Pereira M.F."/>
            <person name="Perotto S."/>
            <person name="Peter M."/>
            <person name="Pfister S."/>
            <person name="Riley R."/>
            <person name="Sitrit Y."/>
            <person name="Stielow J.B."/>
            <person name="Szollosi G."/>
            <person name="Zifcakova L."/>
            <person name="Stursova M."/>
            <person name="Spatafora J.W."/>
            <person name="Tedersoo L."/>
            <person name="Vaario L.M."/>
            <person name="Yamada A."/>
            <person name="Yan M."/>
            <person name="Wang P."/>
            <person name="Xu J."/>
            <person name="Bruns T."/>
            <person name="Baldrian P."/>
            <person name="Vilgalys R."/>
            <person name="Dunand C."/>
            <person name="Henrissat B."/>
            <person name="Grigoriev I.V."/>
            <person name="Hibbett D."/>
            <person name="Nagy L.G."/>
            <person name="Martin F.M."/>
        </authorList>
    </citation>
    <scope>NUCLEOTIDE SEQUENCE</scope>
    <source>
        <strain evidence="2">UH-Tt-Lm1</strain>
    </source>
</reference>
<dbReference type="AlphaFoldDB" id="A0A9P6HF07"/>
<keyword evidence="1" id="KW-0812">Transmembrane</keyword>